<feature type="region of interest" description="Disordered" evidence="1">
    <location>
        <begin position="1"/>
        <end position="58"/>
    </location>
</feature>
<dbReference type="AlphaFoldDB" id="A0A4S4L8A3"/>
<comment type="caution">
    <text evidence="2">The sequence shown here is derived from an EMBL/GenBank/DDBJ whole genome shotgun (WGS) entry which is preliminary data.</text>
</comment>
<gene>
    <name evidence="2" type="ORF">EW146_g9251</name>
</gene>
<proteinExistence type="predicted"/>
<keyword evidence="3" id="KW-1185">Reference proteome</keyword>
<organism evidence="2 3">
    <name type="scientific">Bondarzewia mesenterica</name>
    <dbReference type="NCBI Taxonomy" id="1095465"/>
    <lineage>
        <taxon>Eukaryota</taxon>
        <taxon>Fungi</taxon>
        <taxon>Dikarya</taxon>
        <taxon>Basidiomycota</taxon>
        <taxon>Agaricomycotina</taxon>
        <taxon>Agaricomycetes</taxon>
        <taxon>Russulales</taxon>
        <taxon>Bondarzewiaceae</taxon>
        <taxon>Bondarzewia</taxon>
    </lineage>
</organism>
<evidence type="ECO:0000256" key="1">
    <source>
        <dbReference type="SAM" id="MobiDB-lite"/>
    </source>
</evidence>
<accession>A0A4S4L8A3</accession>
<feature type="compositionally biased region" description="Polar residues" evidence="1">
    <location>
        <begin position="1"/>
        <end position="43"/>
    </location>
</feature>
<protein>
    <submittedName>
        <fullName evidence="2">Uncharacterized protein</fullName>
    </submittedName>
</protein>
<name>A0A4S4L8A3_9AGAM</name>
<dbReference type="EMBL" id="SGPL01000760">
    <property type="protein sequence ID" value="THH07655.1"/>
    <property type="molecule type" value="Genomic_DNA"/>
</dbReference>
<evidence type="ECO:0000313" key="3">
    <source>
        <dbReference type="Proteomes" id="UP000310158"/>
    </source>
</evidence>
<reference evidence="2 3" key="1">
    <citation type="submission" date="2019-02" db="EMBL/GenBank/DDBJ databases">
        <title>Genome sequencing of the rare red list fungi Bondarzewia mesenterica.</title>
        <authorList>
            <person name="Buettner E."/>
            <person name="Kellner H."/>
        </authorList>
    </citation>
    <scope>NUCLEOTIDE SEQUENCE [LARGE SCALE GENOMIC DNA]</scope>
    <source>
        <strain evidence="2 3">DSM 108281</strain>
    </source>
</reference>
<evidence type="ECO:0000313" key="2">
    <source>
        <dbReference type="EMBL" id="THH07655.1"/>
    </source>
</evidence>
<sequence length="119" mass="13329">MIISASQKAETGTSSKTDQSSGSANKVVESTLTSMEKITNTPETSRRSKPSLTPSKSKTLQLRRKFTLLVHQHKAYLRHPDYPKLPELLDPHLGELVENLQESANHHDLSSFKKTLNTF</sequence>
<dbReference type="Proteomes" id="UP000310158">
    <property type="component" value="Unassembled WGS sequence"/>
</dbReference>